<dbReference type="PANTHER" id="PTHR43900">
    <property type="entry name" value="GLUTATHIONE S-TRANSFERASE RHO"/>
    <property type="match status" value="1"/>
</dbReference>
<evidence type="ECO:0000259" key="3">
    <source>
        <dbReference type="PROSITE" id="PS50404"/>
    </source>
</evidence>
<dbReference type="EMBL" id="ML179653">
    <property type="protein sequence ID" value="THU83596.1"/>
    <property type="molecule type" value="Genomic_DNA"/>
</dbReference>
<dbReference type="SUPFAM" id="SSF52833">
    <property type="entry name" value="Thioredoxin-like"/>
    <property type="match status" value="1"/>
</dbReference>
<reference evidence="4 5" key="1">
    <citation type="journal article" date="2019" name="Nat. Ecol. Evol.">
        <title>Megaphylogeny resolves global patterns of mushroom evolution.</title>
        <authorList>
            <person name="Varga T."/>
            <person name="Krizsan K."/>
            <person name="Foldi C."/>
            <person name="Dima B."/>
            <person name="Sanchez-Garcia M."/>
            <person name="Sanchez-Ramirez S."/>
            <person name="Szollosi G.J."/>
            <person name="Szarkandi J.G."/>
            <person name="Papp V."/>
            <person name="Albert L."/>
            <person name="Andreopoulos W."/>
            <person name="Angelini C."/>
            <person name="Antonin V."/>
            <person name="Barry K.W."/>
            <person name="Bougher N.L."/>
            <person name="Buchanan P."/>
            <person name="Buyck B."/>
            <person name="Bense V."/>
            <person name="Catcheside P."/>
            <person name="Chovatia M."/>
            <person name="Cooper J."/>
            <person name="Damon W."/>
            <person name="Desjardin D."/>
            <person name="Finy P."/>
            <person name="Geml J."/>
            <person name="Haridas S."/>
            <person name="Hughes K."/>
            <person name="Justo A."/>
            <person name="Karasinski D."/>
            <person name="Kautmanova I."/>
            <person name="Kiss B."/>
            <person name="Kocsube S."/>
            <person name="Kotiranta H."/>
            <person name="LaButti K.M."/>
            <person name="Lechner B.E."/>
            <person name="Liimatainen K."/>
            <person name="Lipzen A."/>
            <person name="Lukacs Z."/>
            <person name="Mihaltcheva S."/>
            <person name="Morgado L.N."/>
            <person name="Niskanen T."/>
            <person name="Noordeloos M.E."/>
            <person name="Ohm R.A."/>
            <person name="Ortiz-Santana B."/>
            <person name="Ovrebo C."/>
            <person name="Racz N."/>
            <person name="Riley R."/>
            <person name="Savchenko A."/>
            <person name="Shiryaev A."/>
            <person name="Soop K."/>
            <person name="Spirin V."/>
            <person name="Szebenyi C."/>
            <person name="Tomsovsky M."/>
            <person name="Tulloss R.E."/>
            <person name="Uehling J."/>
            <person name="Grigoriev I.V."/>
            <person name="Vagvolgyi C."/>
            <person name="Papp T."/>
            <person name="Martin F.M."/>
            <person name="Miettinen O."/>
            <person name="Hibbett D.S."/>
            <person name="Nagy L.G."/>
        </authorList>
    </citation>
    <scope>NUCLEOTIDE SEQUENCE [LARGE SCALE GENOMIC DNA]</scope>
    <source>
        <strain evidence="4 5">CBS 962.96</strain>
    </source>
</reference>
<dbReference type="GO" id="GO:0043295">
    <property type="term" value="F:glutathione binding"/>
    <property type="evidence" value="ECO:0007669"/>
    <property type="project" value="TreeGrafter"/>
</dbReference>
<keyword evidence="5" id="KW-1185">Reference proteome</keyword>
<sequence length="56" mass="6483">MVLKLYGSPTSTCSRRVATILHEKHIPYEFVHVDMMKGEHKSPSHLEKQLFGQVPY</sequence>
<dbReference type="Gene3D" id="3.40.30.10">
    <property type="entry name" value="Glutaredoxin"/>
    <property type="match status" value="1"/>
</dbReference>
<gene>
    <name evidence="4" type="ORF">K435DRAFT_569406</name>
</gene>
<feature type="domain" description="GST N-terminal" evidence="3">
    <location>
        <begin position="1"/>
        <end position="56"/>
    </location>
</feature>
<dbReference type="GO" id="GO:0006749">
    <property type="term" value="P:glutathione metabolic process"/>
    <property type="evidence" value="ECO:0007669"/>
    <property type="project" value="TreeGrafter"/>
</dbReference>
<dbReference type="OrthoDB" id="249703at2759"/>
<organism evidence="4 5">
    <name type="scientific">Dendrothele bispora (strain CBS 962.96)</name>
    <dbReference type="NCBI Taxonomy" id="1314807"/>
    <lineage>
        <taxon>Eukaryota</taxon>
        <taxon>Fungi</taxon>
        <taxon>Dikarya</taxon>
        <taxon>Basidiomycota</taxon>
        <taxon>Agaricomycotina</taxon>
        <taxon>Agaricomycetes</taxon>
        <taxon>Agaricomycetidae</taxon>
        <taxon>Agaricales</taxon>
        <taxon>Agaricales incertae sedis</taxon>
        <taxon>Dendrothele</taxon>
    </lineage>
</organism>
<evidence type="ECO:0000313" key="4">
    <source>
        <dbReference type="EMBL" id="THU83596.1"/>
    </source>
</evidence>
<accession>A0A4S8L4U4</accession>
<dbReference type="EC" id="2.5.1.18" evidence="1"/>
<evidence type="ECO:0000256" key="1">
    <source>
        <dbReference type="ARBA" id="ARBA00012452"/>
    </source>
</evidence>
<evidence type="ECO:0000313" key="5">
    <source>
        <dbReference type="Proteomes" id="UP000297245"/>
    </source>
</evidence>
<name>A0A4S8L4U4_DENBC</name>
<dbReference type="InterPro" id="IPR004045">
    <property type="entry name" value="Glutathione_S-Trfase_N"/>
</dbReference>
<protein>
    <recommendedName>
        <fullName evidence="1">glutathione transferase</fullName>
        <ecNumber evidence="1">2.5.1.18</ecNumber>
    </recommendedName>
</protein>
<dbReference type="Pfam" id="PF02798">
    <property type="entry name" value="GST_N"/>
    <property type="match status" value="1"/>
</dbReference>
<proteinExistence type="predicted"/>
<dbReference type="Proteomes" id="UP000297245">
    <property type="component" value="Unassembled WGS sequence"/>
</dbReference>
<feature type="non-terminal residue" evidence="4">
    <location>
        <position position="56"/>
    </location>
</feature>
<dbReference type="GO" id="GO:0004364">
    <property type="term" value="F:glutathione transferase activity"/>
    <property type="evidence" value="ECO:0007669"/>
    <property type="project" value="UniProtKB-EC"/>
</dbReference>
<dbReference type="GO" id="GO:0005737">
    <property type="term" value="C:cytoplasm"/>
    <property type="evidence" value="ECO:0007669"/>
    <property type="project" value="TreeGrafter"/>
</dbReference>
<evidence type="ECO:0000256" key="2">
    <source>
        <dbReference type="ARBA" id="ARBA00022679"/>
    </source>
</evidence>
<keyword evidence="2" id="KW-0808">Transferase</keyword>
<dbReference type="AlphaFoldDB" id="A0A4S8L4U4"/>
<dbReference type="InterPro" id="IPR036249">
    <property type="entry name" value="Thioredoxin-like_sf"/>
</dbReference>
<dbReference type="PROSITE" id="PS50404">
    <property type="entry name" value="GST_NTER"/>
    <property type="match status" value="1"/>
</dbReference>
<dbReference type="PANTHER" id="PTHR43900:SF3">
    <property type="entry name" value="GLUTATHIONE S-TRANSFERASE RHO"/>
    <property type="match status" value="1"/>
</dbReference>